<comment type="caution">
    <text evidence="1">The sequence shown here is derived from an EMBL/GenBank/DDBJ whole genome shotgun (WGS) entry which is preliminary data.</text>
</comment>
<keyword evidence="2" id="KW-1185">Reference proteome</keyword>
<reference evidence="2" key="1">
    <citation type="journal article" date="2023" name="G3 (Bethesda)">
        <title>Genome assembly and association tests identify interacting loci associated with vigor, precocity, and sex in interspecific pistachio rootstocks.</title>
        <authorList>
            <person name="Palmer W."/>
            <person name="Jacygrad E."/>
            <person name="Sagayaradj S."/>
            <person name="Cavanaugh K."/>
            <person name="Han R."/>
            <person name="Bertier L."/>
            <person name="Beede B."/>
            <person name="Kafkas S."/>
            <person name="Golino D."/>
            <person name="Preece J."/>
            <person name="Michelmore R."/>
        </authorList>
    </citation>
    <scope>NUCLEOTIDE SEQUENCE [LARGE SCALE GENOMIC DNA]</scope>
</reference>
<proteinExistence type="predicted"/>
<evidence type="ECO:0000313" key="2">
    <source>
        <dbReference type="Proteomes" id="UP001164250"/>
    </source>
</evidence>
<dbReference type="EMBL" id="CM047908">
    <property type="protein sequence ID" value="KAJ0082773.1"/>
    <property type="molecule type" value="Genomic_DNA"/>
</dbReference>
<name>A0ACC1A695_9ROSI</name>
<gene>
    <name evidence="1" type="ORF">Patl1_10325</name>
</gene>
<evidence type="ECO:0000313" key="1">
    <source>
        <dbReference type="EMBL" id="KAJ0082773.1"/>
    </source>
</evidence>
<organism evidence="1 2">
    <name type="scientific">Pistacia atlantica</name>
    <dbReference type="NCBI Taxonomy" id="434234"/>
    <lineage>
        <taxon>Eukaryota</taxon>
        <taxon>Viridiplantae</taxon>
        <taxon>Streptophyta</taxon>
        <taxon>Embryophyta</taxon>
        <taxon>Tracheophyta</taxon>
        <taxon>Spermatophyta</taxon>
        <taxon>Magnoliopsida</taxon>
        <taxon>eudicotyledons</taxon>
        <taxon>Gunneridae</taxon>
        <taxon>Pentapetalae</taxon>
        <taxon>rosids</taxon>
        <taxon>malvids</taxon>
        <taxon>Sapindales</taxon>
        <taxon>Anacardiaceae</taxon>
        <taxon>Pistacia</taxon>
    </lineage>
</organism>
<protein>
    <submittedName>
        <fullName evidence="1">Uncharacterized protein</fullName>
    </submittedName>
</protein>
<dbReference type="Proteomes" id="UP001164250">
    <property type="component" value="Chromosome 12"/>
</dbReference>
<sequence length="214" mass="24336">MVKMTPYFKTLFLLILLTATAPHPIHSVSISQYRSLLSLSHSLLTRVANLRAERGDISGANRAKLMAQKLEAGLGLGFLGFAWSVGWDYAKNYAWRELDYRELYGAASDLNDLRSFLTELMRFDSDLDKATWIRRNYGDVLEVSKRLFVRLLGVFRQSGALREVVETVQKEVVEGGLLRDCLVVSSNDLKGLLVIFESLVSQYFSTHHDHEYDL</sequence>
<accession>A0ACC1A695</accession>